<accession>A0A1Y5PR75</accession>
<protein>
    <recommendedName>
        <fullName evidence="1">CHK kinase-like domain-containing protein</fullName>
    </recommendedName>
</protein>
<dbReference type="InterPro" id="IPR011009">
    <property type="entry name" value="Kinase-like_dom_sf"/>
</dbReference>
<dbReference type="SUPFAM" id="SSF56112">
    <property type="entry name" value="Protein kinase-like (PK-like)"/>
    <property type="match status" value="1"/>
</dbReference>
<dbReference type="InterPro" id="IPR002575">
    <property type="entry name" value="Aminoglycoside_PTrfase"/>
</dbReference>
<dbReference type="Gene3D" id="3.90.1200.10">
    <property type="match status" value="1"/>
</dbReference>
<reference evidence="2" key="1">
    <citation type="submission" date="2016-03" db="EMBL/GenBank/DDBJ databases">
        <authorList>
            <person name="Ploux O."/>
        </authorList>
    </citation>
    <scope>NUCLEOTIDE SEQUENCE</scope>
    <source>
        <strain evidence="2">UC10</strain>
    </source>
</reference>
<evidence type="ECO:0000313" key="2">
    <source>
        <dbReference type="EMBL" id="SBS78428.1"/>
    </source>
</evidence>
<sequence>MSTDAMNIPTGVDDLTPAWFSQALGEAVTAVEVLDAHSGTTGRARVRLQSDSLPETLFVKLQPFTPEQQTFLRQVGLGVAEARLYANLGNELPVRIPRVWHSAYDKTDGSFVMVLEDLEASGCRFPSPGDDSILDVARSAMTELALLHATYRGREIPWLATPEGMRRKPDDPKTAARRTHFIRLALDQFGEEMGPAFRRLAQLYIDRSGDIVGLFGDGELTLIHGDTHSGNLFVDGGRTGFYDWAVVGRGPGMRDVAYFLCNSLPTEVRLAEQDALLARYRSALAGHGVALGERTAADQYRLFSVYSWIAAVSTAAVGSQWQPIEIARAAMVLTTTAIEDLGAIELLEDRL</sequence>
<organism evidence="2">
    <name type="scientific">uncultured Mycobacterium sp</name>
    <dbReference type="NCBI Taxonomy" id="171292"/>
    <lineage>
        <taxon>Bacteria</taxon>
        <taxon>Bacillati</taxon>
        <taxon>Actinomycetota</taxon>
        <taxon>Actinomycetes</taxon>
        <taxon>Mycobacteriales</taxon>
        <taxon>Mycobacteriaceae</taxon>
        <taxon>Mycobacterium</taxon>
        <taxon>environmental samples</taxon>
    </lineage>
</organism>
<name>A0A1Y5PR75_9MYCO</name>
<dbReference type="InterPro" id="IPR015897">
    <property type="entry name" value="CHK_kinase-like"/>
</dbReference>
<dbReference type="SMART" id="SM00587">
    <property type="entry name" value="CHK"/>
    <property type="match status" value="1"/>
</dbReference>
<feature type="domain" description="CHK kinase-like" evidence="1">
    <location>
        <begin position="113"/>
        <end position="290"/>
    </location>
</feature>
<proteinExistence type="predicted"/>
<dbReference type="Pfam" id="PF01636">
    <property type="entry name" value="APH"/>
    <property type="match status" value="1"/>
</dbReference>
<gene>
    <name evidence="2" type="ORF">MHPYR_570028</name>
</gene>
<evidence type="ECO:0000259" key="1">
    <source>
        <dbReference type="SMART" id="SM00587"/>
    </source>
</evidence>
<dbReference type="EMBL" id="FLQS01000053">
    <property type="protein sequence ID" value="SBS78428.1"/>
    <property type="molecule type" value="Genomic_DNA"/>
</dbReference>
<dbReference type="AlphaFoldDB" id="A0A1Y5PR75"/>